<evidence type="ECO:0000256" key="1">
    <source>
        <dbReference type="ARBA" id="ARBA00008182"/>
    </source>
</evidence>
<comment type="caution">
    <text evidence="5">The sequence shown here is derived from an EMBL/GenBank/DDBJ whole genome shotgun (WGS) entry which is preliminary data.</text>
</comment>
<keyword evidence="6" id="KW-1185">Reference proteome</keyword>
<dbReference type="Gene3D" id="1.10.1240.10">
    <property type="entry name" value="Methionine synthase domain"/>
    <property type="match status" value="1"/>
</dbReference>
<proteinExistence type="inferred from homology"/>
<dbReference type="InterPro" id="IPR006158">
    <property type="entry name" value="Cobalamin-bd"/>
</dbReference>
<evidence type="ECO:0000259" key="4">
    <source>
        <dbReference type="PROSITE" id="PS51332"/>
    </source>
</evidence>
<dbReference type="Pfam" id="PF02607">
    <property type="entry name" value="B12-binding_2"/>
    <property type="match status" value="1"/>
</dbReference>
<gene>
    <name evidence="5" type="ORF">OB236_28785</name>
</gene>
<keyword evidence="2" id="KW-0157">Chromophore</keyword>
<reference evidence="5 6" key="1">
    <citation type="submission" date="2022-09" db="EMBL/GenBank/DDBJ databases">
        <authorList>
            <person name="Han X.L."/>
            <person name="Wang Q."/>
            <person name="Lu T."/>
        </authorList>
    </citation>
    <scope>NUCLEOTIDE SEQUENCE [LARGE SCALE GENOMIC DNA]</scope>
    <source>
        <strain evidence="5 6">WQ 127069</strain>
    </source>
</reference>
<dbReference type="EMBL" id="JAOQIO010000098">
    <property type="protein sequence ID" value="MCU6796124.1"/>
    <property type="molecule type" value="Genomic_DNA"/>
</dbReference>
<comment type="similarity">
    <text evidence="1">Belongs to the phycobiliprotein family.</text>
</comment>
<keyword evidence="3" id="KW-0089">Bile pigment</keyword>
<dbReference type="Gene3D" id="1.10.490.20">
    <property type="entry name" value="Phycocyanins"/>
    <property type="match status" value="1"/>
</dbReference>
<evidence type="ECO:0000256" key="3">
    <source>
        <dbReference type="ARBA" id="ARBA00023307"/>
    </source>
</evidence>
<organism evidence="5 6">
    <name type="scientific">Paenibacillus baimaensis</name>
    <dbReference type="NCBI Taxonomy" id="2982185"/>
    <lineage>
        <taxon>Bacteria</taxon>
        <taxon>Bacillati</taxon>
        <taxon>Bacillota</taxon>
        <taxon>Bacilli</taxon>
        <taxon>Bacillales</taxon>
        <taxon>Paenibacillaceae</taxon>
        <taxon>Paenibacillus</taxon>
    </lineage>
</organism>
<dbReference type="Pfam" id="PF02310">
    <property type="entry name" value="B12-binding"/>
    <property type="match status" value="1"/>
</dbReference>
<sequence>MYHAAGLALLEQSERLASQITEMQYKLQPELLKRFGENGRKQTLQDTLYNLKYLSESVQMKSPLLFANYITWLRTLLAGHKVTTEEIAVNLRCMTEAIKQQIKPELCELIVPIVDDALKQVSLPLAESMSLLGTDHYLVDEARQYTELLLRGDRHTASAMIMNIQQKISIEDIYLHIFQKSQHEIGRLWQTNQINVAQEHYCTAATQMIMSQLYPYIFSIARNGRQMVAACVGEELHEIGLRMVCDFFEMDGWDTYYLGANVPKRSVIDSIVDRQADIMAISATMSFHVYLVKELIDDIRNHEQSRYTKIIVGGLPFNIDPELWKNVGADGHAYNAKDAISQARELMKIK</sequence>
<dbReference type="SUPFAM" id="SSF46458">
    <property type="entry name" value="Globin-like"/>
    <property type="match status" value="1"/>
</dbReference>
<dbReference type="SUPFAM" id="SSF52242">
    <property type="entry name" value="Cobalamin (vitamin B12)-binding domain"/>
    <property type="match status" value="1"/>
</dbReference>
<dbReference type="InterPro" id="IPR038719">
    <property type="entry name" value="Phycobilisome_asu/bsu_sf"/>
</dbReference>
<evidence type="ECO:0000256" key="2">
    <source>
        <dbReference type="ARBA" id="ARBA00022991"/>
    </source>
</evidence>
<evidence type="ECO:0000313" key="6">
    <source>
        <dbReference type="Proteomes" id="UP001652445"/>
    </source>
</evidence>
<evidence type="ECO:0000313" key="5">
    <source>
        <dbReference type="EMBL" id="MCU6796124.1"/>
    </source>
</evidence>
<dbReference type="InterPro" id="IPR003759">
    <property type="entry name" value="Cbl-bd_cap"/>
</dbReference>
<name>A0ABT2UNB1_9BACL</name>
<feature type="domain" description="B12-binding" evidence="4">
    <location>
        <begin position="224"/>
        <end position="350"/>
    </location>
</feature>
<dbReference type="Gene3D" id="3.40.50.280">
    <property type="entry name" value="Cobalamin-binding domain"/>
    <property type="match status" value="1"/>
</dbReference>
<dbReference type="Proteomes" id="UP001652445">
    <property type="component" value="Unassembled WGS sequence"/>
</dbReference>
<dbReference type="InterPro" id="IPR009050">
    <property type="entry name" value="Globin-like_sf"/>
</dbReference>
<accession>A0ABT2UNB1</accession>
<dbReference type="InterPro" id="IPR036724">
    <property type="entry name" value="Cobalamin-bd_sf"/>
</dbReference>
<dbReference type="PROSITE" id="PS51332">
    <property type="entry name" value="B12_BINDING"/>
    <property type="match status" value="1"/>
</dbReference>
<dbReference type="InterPro" id="IPR036594">
    <property type="entry name" value="Meth_synthase_dom"/>
</dbReference>
<protein>
    <submittedName>
        <fullName evidence="5">Cobalamin-dependent protein</fullName>
    </submittedName>
</protein>
<dbReference type="CDD" id="cd02065">
    <property type="entry name" value="B12-binding_like"/>
    <property type="match status" value="1"/>
</dbReference>